<evidence type="ECO:0000313" key="2">
    <source>
        <dbReference type="EMBL" id="OOW59299.1"/>
    </source>
</evidence>
<sequence>MSGGTRQTAATVGGQAVAGRASGSAGSIRVATGTNGSTGTQVGADTQDATLATSGGIVKMSVAPVMSNDSGLVRSSVDQTHVQTSAAGTGVTAGTNDTRTRVDPATIPVTNIVGGGQTSLTQIDLPIGGLYRLSNGTATDRTAMGRAATGLVGINAWRSNGPGRRYLIETDPRFVNYDNFISSDFLLDKLGVDPEWTRRTPILSSTSVLESNSPGDLDMTLPIRTALVEL</sequence>
<gene>
    <name evidence="2" type="ORF">Xant_12040</name>
</gene>
<proteinExistence type="predicted"/>
<evidence type="ECO:0000256" key="1">
    <source>
        <dbReference type="SAM" id="MobiDB-lite"/>
    </source>
</evidence>
<protein>
    <recommendedName>
        <fullName evidence="4">Hemagglutinin</fullName>
    </recommendedName>
</protein>
<organism evidence="2 3">
    <name type="scientific">Xanthomonas cissicola</name>
    <dbReference type="NCBI Taxonomy" id="86186"/>
    <lineage>
        <taxon>Bacteria</taxon>
        <taxon>Pseudomonadati</taxon>
        <taxon>Pseudomonadota</taxon>
        <taxon>Gammaproteobacteria</taxon>
        <taxon>Lysobacterales</taxon>
        <taxon>Lysobacteraceae</taxon>
        <taxon>Xanthomonas</taxon>
    </lineage>
</organism>
<keyword evidence="3" id="KW-1185">Reference proteome</keyword>
<accession>A0ABX3LVH3</accession>
<reference evidence="2 3" key="1">
    <citation type="submission" date="2015-12" db="EMBL/GenBank/DDBJ databases">
        <authorList>
            <person name="Bansal K."/>
            <person name="Midha S."/>
            <person name="Patil P.B."/>
        </authorList>
    </citation>
    <scope>NUCLEOTIDE SEQUENCE [LARGE SCALE GENOMIC DNA]</scope>
    <source>
        <strain evidence="2 3">LMG21719</strain>
    </source>
</reference>
<feature type="compositionally biased region" description="Low complexity" evidence="1">
    <location>
        <begin position="7"/>
        <end position="31"/>
    </location>
</feature>
<name>A0ABX3LVH3_9XANT</name>
<feature type="region of interest" description="Disordered" evidence="1">
    <location>
        <begin position="1"/>
        <end position="43"/>
    </location>
</feature>
<feature type="compositionally biased region" description="Polar residues" evidence="1">
    <location>
        <begin position="32"/>
        <end position="43"/>
    </location>
</feature>
<dbReference type="Proteomes" id="UP000190018">
    <property type="component" value="Unassembled WGS sequence"/>
</dbReference>
<dbReference type="EMBL" id="LOJT01000280">
    <property type="protein sequence ID" value="OOW59299.1"/>
    <property type="molecule type" value="Genomic_DNA"/>
</dbReference>
<evidence type="ECO:0000313" key="3">
    <source>
        <dbReference type="Proteomes" id="UP000190018"/>
    </source>
</evidence>
<evidence type="ECO:0008006" key="4">
    <source>
        <dbReference type="Google" id="ProtNLM"/>
    </source>
</evidence>
<comment type="caution">
    <text evidence="2">The sequence shown here is derived from an EMBL/GenBank/DDBJ whole genome shotgun (WGS) entry which is preliminary data.</text>
</comment>